<dbReference type="SUPFAM" id="SSF140860">
    <property type="entry name" value="Pseudo ankyrin repeat-like"/>
    <property type="match status" value="1"/>
</dbReference>
<dbReference type="Proteomes" id="UP000325945">
    <property type="component" value="Unassembled WGS sequence"/>
</dbReference>
<evidence type="ECO:0000313" key="2">
    <source>
        <dbReference type="Proteomes" id="UP000325945"/>
    </source>
</evidence>
<organism evidence="1 2">
    <name type="scientific">Aspergillus sergii</name>
    <dbReference type="NCBI Taxonomy" id="1034303"/>
    <lineage>
        <taxon>Eukaryota</taxon>
        <taxon>Fungi</taxon>
        <taxon>Dikarya</taxon>
        <taxon>Ascomycota</taxon>
        <taxon>Pezizomycotina</taxon>
        <taxon>Eurotiomycetes</taxon>
        <taxon>Eurotiomycetidae</taxon>
        <taxon>Eurotiales</taxon>
        <taxon>Aspergillaceae</taxon>
        <taxon>Aspergillus</taxon>
        <taxon>Aspergillus subgen. Circumdati</taxon>
    </lineage>
</organism>
<dbReference type="SMART" id="SM00248">
    <property type="entry name" value="ANK"/>
    <property type="match status" value="3"/>
</dbReference>
<dbReference type="EMBL" id="ML741764">
    <property type="protein sequence ID" value="KAE8332934.1"/>
    <property type="molecule type" value="Genomic_DNA"/>
</dbReference>
<dbReference type="InterPro" id="IPR036770">
    <property type="entry name" value="Ankyrin_rpt-contain_sf"/>
</dbReference>
<keyword evidence="2" id="KW-1185">Reference proteome</keyword>
<gene>
    <name evidence="1" type="ORF">BDV39DRAFT_215924</name>
</gene>
<proteinExistence type="predicted"/>
<dbReference type="Pfam" id="PF23397">
    <property type="entry name" value="DUF7104"/>
    <property type="match status" value="1"/>
</dbReference>
<evidence type="ECO:0008006" key="3">
    <source>
        <dbReference type="Google" id="ProtNLM"/>
    </source>
</evidence>
<name>A0A5N6XI74_9EURO</name>
<evidence type="ECO:0000313" key="1">
    <source>
        <dbReference type="EMBL" id="KAE8332934.1"/>
    </source>
</evidence>
<reference evidence="2" key="1">
    <citation type="submission" date="2019-04" db="EMBL/GenBank/DDBJ databases">
        <title>Friends and foes A comparative genomics studyof 23 Aspergillus species from section Flavi.</title>
        <authorList>
            <consortium name="DOE Joint Genome Institute"/>
            <person name="Kjaerbolling I."/>
            <person name="Vesth T."/>
            <person name="Frisvad J.C."/>
            <person name="Nybo J.L."/>
            <person name="Theobald S."/>
            <person name="Kildgaard S."/>
            <person name="Isbrandt T."/>
            <person name="Kuo A."/>
            <person name="Sato A."/>
            <person name="Lyhne E.K."/>
            <person name="Kogle M.E."/>
            <person name="Wiebenga A."/>
            <person name="Kun R.S."/>
            <person name="Lubbers R.J."/>
            <person name="Makela M.R."/>
            <person name="Barry K."/>
            <person name="Chovatia M."/>
            <person name="Clum A."/>
            <person name="Daum C."/>
            <person name="Haridas S."/>
            <person name="He G."/>
            <person name="LaButti K."/>
            <person name="Lipzen A."/>
            <person name="Mondo S."/>
            <person name="Riley R."/>
            <person name="Salamov A."/>
            <person name="Simmons B.A."/>
            <person name="Magnuson J.K."/>
            <person name="Henrissat B."/>
            <person name="Mortensen U.H."/>
            <person name="Larsen T.O."/>
            <person name="Devries R.P."/>
            <person name="Grigoriev I.V."/>
            <person name="Machida M."/>
            <person name="Baker S.E."/>
            <person name="Andersen M.R."/>
        </authorList>
    </citation>
    <scope>NUCLEOTIDE SEQUENCE [LARGE SCALE GENOMIC DNA]</scope>
    <source>
        <strain evidence="2">CBS 130017</strain>
    </source>
</reference>
<dbReference type="Gene3D" id="1.25.40.20">
    <property type="entry name" value="Ankyrin repeat-containing domain"/>
    <property type="match status" value="1"/>
</dbReference>
<dbReference type="InterPro" id="IPR002110">
    <property type="entry name" value="Ankyrin_rpt"/>
</dbReference>
<dbReference type="SUPFAM" id="SSF48403">
    <property type="entry name" value="Ankyrin repeat"/>
    <property type="match status" value="1"/>
</dbReference>
<dbReference type="AlphaFoldDB" id="A0A5N6XI74"/>
<sequence>MHRAASMGLAHTVGAMFDQGWDPLEPSQGREWDNALTVAAKNSHLDIVEFLLGKDLAINKRCVRELMEEINHKNHGKAKFEAIVNLMWDLGLLFDESKAPEKIVHKTAIIAIMRNRYCGLELMSWLLDRRHEASIPITDWMLYNAVFYFTSEEMVRLLFEKCNEDIHIGPSFFARLDRRRDDLLVNYCGLDVVLMNKATELAMDDWIVAQCAHYASSKAMDLMLRARPDIQVVEETLISAASNPFGADMIRLLFDQREPGTQINERTLLAAAANYRFPEILRFLLDKLDPAAPITQRMILTAAESIVDDGSLIRRSERDKTIKILIEELSANTVLTVKVSEGLVMMGSAMVRLLLDRQQAGFVVSEAMMEIAALSREDDSVELLQLLMTNGSAEIPITESIVCAAAGNTLCGSSVMEYLFQVQGDSLPITENVLVAATNSPKALEMILNKFPEVRITDRVFVAACTERDAMLMLLSRRQNGLPIKAIMTKIEQDSIRIFPSIGTFGVLELLVDRHLVDIDASAVEMVAPRFRHLEFLLSKKPDVPITQQALVRATRDTESMRLLLKAEKNHDLITEKVMMAAAQAYFDSEQTMRSILYRVESAPLTANVLKEAMSHGNGRTVELILARSRDLNLKASWGEIWHDVDMPGWKRGYATVVLAQLTDFELTESMLQNYSYDKGQKDDYGADSFDSLIYSLLEYTDQIPETEGVGVIVLERCINEVAERFLQDQRHLPITDKLFQAVERNPKADKEGLLSLLASKRDSAMYKHMHM</sequence>
<dbReference type="InterPro" id="IPR055530">
    <property type="entry name" value="DUF7104"/>
</dbReference>
<accession>A0A5N6XI74</accession>
<protein>
    <recommendedName>
        <fullName evidence="3">Ankyrin repeat-containing domain protein</fullName>
    </recommendedName>
</protein>